<dbReference type="InterPro" id="IPR021109">
    <property type="entry name" value="Peptidase_aspartic_dom_sf"/>
</dbReference>
<feature type="domain" description="Peptidase A2" evidence="4">
    <location>
        <begin position="137"/>
        <end position="212"/>
    </location>
</feature>
<reference evidence="6" key="1">
    <citation type="journal article" date="2013" name="Nat. Biotechnol.">
        <title>Chinese hamster genome sequenced from sorted chromosomes.</title>
        <authorList>
            <person name="Brinkrolf K."/>
            <person name="Rupp O."/>
            <person name="Laux H."/>
            <person name="Kollin F."/>
            <person name="Ernst W."/>
            <person name="Linke B."/>
            <person name="Kofler R."/>
            <person name="Romand S."/>
            <person name="Hesse F."/>
            <person name="Budach W.E."/>
            <person name="Galosy S."/>
            <person name="Muller D."/>
            <person name="Noll T."/>
            <person name="Wienberg J."/>
            <person name="Jostock T."/>
            <person name="Leonard M."/>
            <person name="Grillari J."/>
            <person name="Tauch A."/>
            <person name="Goesmann A."/>
            <person name="Helk B."/>
            <person name="Mott J.E."/>
            <person name="Puhler A."/>
            <person name="Borth N."/>
        </authorList>
    </citation>
    <scope>NUCLEOTIDE SEQUENCE [LARGE SCALE GENOMIC DNA]</scope>
    <source>
        <strain evidence="6">17A/GY</strain>
    </source>
</reference>
<proteinExistence type="predicted"/>
<dbReference type="Proteomes" id="UP000030759">
    <property type="component" value="Unassembled WGS sequence"/>
</dbReference>
<dbReference type="GO" id="GO:0004190">
    <property type="term" value="F:aspartic-type endopeptidase activity"/>
    <property type="evidence" value="ECO:0007669"/>
    <property type="project" value="UniProtKB-KW"/>
</dbReference>
<evidence type="ECO:0000256" key="1">
    <source>
        <dbReference type="ARBA" id="ARBA00022670"/>
    </source>
</evidence>
<accession>A0A061HYU0</accession>
<dbReference type="InterPro" id="IPR034170">
    <property type="entry name" value="Retropepsin-like_cat_dom"/>
</dbReference>
<gene>
    <name evidence="5" type="ORF">H671_8g19816</name>
</gene>
<dbReference type="Pfam" id="PF00077">
    <property type="entry name" value="RVP"/>
    <property type="match status" value="1"/>
</dbReference>
<dbReference type="PANTHER" id="PTHR19422:SF123">
    <property type="entry name" value="RT1 CLASS I, LOCUS CE15"/>
    <property type="match status" value="1"/>
</dbReference>
<keyword evidence="1 5" id="KW-0645">Protease</keyword>
<dbReference type="PROSITE" id="PS50175">
    <property type="entry name" value="ASP_PROT_RETROV"/>
    <property type="match status" value="1"/>
</dbReference>
<sequence>MGLDLRSTTRLVLTRRMGVQLVDTDFKGPLESGTVGLLIGRSSAALKGLRVHPGVIDPYYMGVVKIMVESPRGISAISPGDRIAQLLLLSSLHDKFPAQTRERGEGSFGSIGSNLTFLALDLDHRPTLELIVNGKKILGLLDSGSDKSIIATKDWPSGWPIQVSSQTLQGLGYAKGPDMSARQLPWKDQEGHSGAMQPSVLDLPISLWGRDLLKDMGFKLTNEYSETSQDIMK</sequence>
<dbReference type="InterPro" id="IPR036157">
    <property type="entry name" value="dUTPase-like_sf"/>
</dbReference>
<protein>
    <submittedName>
        <fullName evidence="5">Bifunctional protease/dUTPase-like protein</fullName>
        <ecNumber evidence="5">3.6.1.23</ecNumber>
    </submittedName>
</protein>
<evidence type="ECO:0000256" key="2">
    <source>
        <dbReference type="ARBA" id="ARBA00022750"/>
    </source>
</evidence>
<dbReference type="Gene3D" id="2.70.40.10">
    <property type="match status" value="1"/>
</dbReference>
<dbReference type="Gene3D" id="2.40.70.10">
    <property type="entry name" value="Acid Proteases"/>
    <property type="match status" value="1"/>
</dbReference>
<dbReference type="CDD" id="cd05482">
    <property type="entry name" value="HIV_retropepsin_like"/>
    <property type="match status" value="1"/>
</dbReference>
<dbReference type="InterPro" id="IPR001969">
    <property type="entry name" value="Aspartic_peptidase_AS"/>
</dbReference>
<dbReference type="AlphaFoldDB" id="A0A061HYU0"/>
<dbReference type="EMBL" id="KE682928">
    <property type="protein sequence ID" value="ERE65952.1"/>
    <property type="molecule type" value="Genomic_DNA"/>
</dbReference>
<keyword evidence="3 5" id="KW-0378">Hydrolase</keyword>
<evidence type="ECO:0000256" key="3">
    <source>
        <dbReference type="ARBA" id="ARBA00022801"/>
    </source>
</evidence>
<evidence type="ECO:0000313" key="5">
    <source>
        <dbReference type="EMBL" id="ERE65952.1"/>
    </source>
</evidence>
<name>A0A061HYU0_CRIGR</name>
<dbReference type="GO" id="GO:0004170">
    <property type="term" value="F:dUTP diphosphatase activity"/>
    <property type="evidence" value="ECO:0007669"/>
    <property type="project" value="UniProtKB-EC"/>
</dbReference>
<dbReference type="InterPro" id="IPR033704">
    <property type="entry name" value="dUTPase_trimeric"/>
</dbReference>
<evidence type="ECO:0000313" key="6">
    <source>
        <dbReference type="Proteomes" id="UP000030759"/>
    </source>
</evidence>
<dbReference type="SUPFAM" id="SSF50630">
    <property type="entry name" value="Acid proteases"/>
    <property type="match status" value="1"/>
</dbReference>
<organism evidence="5 6">
    <name type="scientific">Cricetulus griseus</name>
    <name type="common">Chinese hamster</name>
    <name type="synonym">Cricetulus barabensis griseus</name>
    <dbReference type="NCBI Taxonomy" id="10029"/>
    <lineage>
        <taxon>Eukaryota</taxon>
        <taxon>Metazoa</taxon>
        <taxon>Chordata</taxon>
        <taxon>Craniata</taxon>
        <taxon>Vertebrata</taxon>
        <taxon>Euteleostomi</taxon>
        <taxon>Mammalia</taxon>
        <taxon>Eutheria</taxon>
        <taxon>Euarchontoglires</taxon>
        <taxon>Glires</taxon>
        <taxon>Rodentia</taxon>
        <taxon>Myomorpha</taxon>
        <taxon>Muroidea</taxon>
        <taxon>Cricetidae</taxon>
        <taxon>Cricetinae</taxon>
        <taxon>Cricetulus</taxon>
    </lineage>
</organism>
<dbReference type="SUPFAM" id="SSF51283">
    <property type="entry name" value="dUTPase-like"/>
    <property type="match status" value="1"/>
</dbReference>
<dbReference type="InterPro" id="IPR029054">
    <property type="entry name" value="dUTPase-like"/>
</dbReference>
<dbReference type="PANTHER" id="PTHR19422">
    <property type="entry name" value="GAG RETROVIRAL POLYPROTEIN"/>
    <property type="match status" value="1"/>
</dbReference>
<keyword evidence="2" id="KW-0064">Aspartyl protease</keyword>
<dbReference type="InterPro" id="IPR018061">
    <property type="entry name" value="Retropepsins"/>
</dbReference>
<dbReference type="InterPro" id="IPR051592">
    <property type="entry name" value="HERV-K_Pro_peptidase_A2"/>
</dbReference>
<dbReference type="EC" id="3.6.1.23" evidence="5"/>
<evidence type="ECO:0000259" key="4">
    <source>
        <dbReference type="PROSITE" id="PS50175"/>
    </source>
</evidence>
<dbReference type="PROSITE" id="PS00141">
    <property type="entry name" value="ASP_PROTEASE"/>
    <property type="match status" value="1"/>
</dbReference>
<dbReference type="InterPro" id="IPR001995">
    <property type="entry name" value="Peptidase_A2_cat"/>
</dbReference>
<dbReference type="GO" id="GO:0006508">
    <property type="term" value="P:proteolysis"/>
    <property type="evidence" value="ECO:0007669"/>
    <property type="project" value="UniProtKB-KW"/>
</dbReference>
<dbReference type="Pfam" id="PF00692">
    <property type="entry name" value="dUTPase"/>
    <property type="match status" value="1"/>
</dbReference>
<dbReference type="CDD" id="cd07557">
    <property type="entry name" value="trimeric_dUTPase"/>
    <property type="match status" value="1"/>
</dbReference>